<dbReference type="PANTHER" id="PTHR30353">
    <property type="entry name" value="INNER MEMBRANE PROTEIN DEDA-RELATED"/>
    <property type="match status" value="1"/>
</dbReference>
<evidence type="ECO:0000256" key="5">
    <source>
        <dbReference type="ARBA" id="ARBA00022989"/>
    </source>
</evidence>
<feature type="transmembrane region" description="Helical" evidence="7">
    <location>
        <begin position="126"/>
        <end position="143"/>
    </location>
</feature>
<organism evidence="9 10">
    <name type="scientific">Pediococcus acidilactici</name>
    <dbReference type="NCBI Taxonomy" id="1254"/>
    <lineage>
        <taxon>Bacteria</taxon>
        <taxon>Bacillati</taxon>
        <taxon>Bacillota</taxon>
        <taxon>Bacilli</taxon>
        <taxon>Lactobacillales</taxon>
        <taxon>Lactobacillaceae</taxon>
        <taxon>Pediococcus</taxon>
        <taxon>Pediococcus acidilactici group</taxon>
    </lineage>
</organism>
<keyword evidence="4 7" id="KW-0812">Transmembrane</keyword>
<dbReference type="InterPro" id="IPR032818">
    <property type="entry name" value="DedA-like"/>
</dbReference>
<evidence type="ECO:0000256" key="6">
    <source>
        <dbReference type="ARBA" id="ARBA00023136"/>
    </source>
</evidence>
<evidence type="ECO:0000256" key="2">
    <source>
        <dbReference type="ARBA" id="ARBA00010792"/>
    </source>
</evidence>
<feature type="transmembrane region" description="Helical" evidence="7">
    <location>
        <begin position="180"/>
        <end position="202"/>
    </location>
</feature>
<feature type="transmembrane region" description="Helical" evidence="7">
    <location>
        <begin position="67"/>
        <end position="90"/>
    </location>
</feature>
<name>A0AAN5YCE8_PEDAC</name>
<dbReference type="RefSeq" id="WP_008841190.1">
    <property type="nucleotide sequence ID" value="NZ_CAKMBA010000002.1"/>
</dbReference>
<evidence type="ECO:0000313" key="10">
    <source>
        <dbReference type="Proteomes" id="UP001280897"/>
    </source>
</evidence>
<dbReference type="EMBL" id="JAWJAV010000003">
    <property type="protein sequence ID" value="MDV2621242.1"/>
    <property type="molecule type" value="Genomic_DNA"/>
</dbReference>
<accession>A0AAN5YCE8</accession>
<gene>
    <name evidence="9" type="ORF">R0G89_05795</name>
</gene>
<reference evidence="9" key="1">
    <citation type="journal article" date="2023" name="PeerJ">
        <title>Selection and evaluation of lactic acid bacteria from chicken feces in Thailand as potential probiotics.</title>
        <authorList>
            <person name="Khurajog B."/>
            <person name="Disastra Y."/>
            <person name="Lawwyne L.D."/>
            <person name="Sirichokchatchawan W."/>
            <person name="Niyomtham W."/>
            <person name="Yindee J."/>
            <person name="Hampson D.J."/>
            <person name="Prapasarakul N."/>
        </authorList>
    </citation>
    <scope>NUCLEOTIDE SEQUENCE</scope>
    <source>
        <strain evidence="9">BF9</strain>
    </source>
</reference>
<dbReference type="AlphaFoldDB" id="A0AAN5YCE8"/>
<comment type="caution">
    <text evidence="9">The sequence shown here is derived from an EMBL/GenBank/DDBJ whole genome shotgun (WGS) entry which is preliminary data.</text>
</comment>
<comment type="subcellular location">
    <subcellularLocation>
        <location evidence="1 7">Cell membrane</location>
        <topology evidence="1 7">Multi-pass membrane protein</topology>
    </subcellularLocation>
</comment>
<evidence type="ECO:0000256" key="1">
    <source>
        <dbReference type="ARBA" id="ARBA00004651"/>
    </source>
</evidence>
<feature type="transmembrane region" description="Helical" evidence="7">
    <location>
        <begin position="155"/>
        <end position="174"/>
    </location>
</feature>
<dbReference type="KEGG" id="paci:A4V11_08595"/>
<keyword evidence="3 7" id="KW-1003">Cell membrane</keyword>
<evidence type="ECO:0000256" key="4">
    <source>
        <dbReference type="ARBA" id="ARBA00022692"/>
    </source>
</evidence>
<keyword evidence="6 7" id="KW-0472">Membrane</keyword>
<feature type="domain" description="VTT" evidence="8">
    <location>
        <begin position="47"/>
        <end position="172"/>
    </location>
</feature>
<evidence type="ECO:0000256" key="7">
    <source>
        <dbReference type="RuleBase" id="RU367016"/>
    </source>
</evidence>
<sequence>MLNLIWGFLVHPLSYLTPLTTQLNQWVYLILFIWIFLETAFIFFSFLPGQSVLFLTGTIASTAPAHLNIFLLLLTFIAAATTGAMVKYWYGVNLESKNKIAQKISDSPQLDQTQKLFDKNTKKSLVFSRFIPFVGLFVPIIAGTTQMDWRRFNKLNFAGVLLWVLTCCFAGYFFGRTAFVRQYFTLIFLMLIFVPFMIELVWRKIKGRVQTDAT</sequence>
<evidence type="ECO:0000313" key="9">
    <source>
        <dbReference type="EMBL" id="MDV2621242.1"/>
    </source>
</evidence>
<proteinExistence type="inferred from homology"/>
<dbReference type="Pfam" id="PF09335">
    <property type="entry name" value="VTT_dom"/>
    <property type="match status" value="1"/>
</dbReference>
<dbReference type="Proteomes" id="UP001280897">
    <property type="component" value="Unassembled WGS sequence"/>
</dbReference>
<evidence type="ECO:0000259" key="8">
    <source>
        <dbReference type="Pfam" id="PF09335"/>
    </source>
</evidence>
<reference evidence="9" key="2">
    <citation type="submission" date="2023-10" db="EMBL/GenBank/DDBJ databases">
        <authorList>
            <person name="Khurajog B."/>
        </authorList>
    </citation>
    <scope>NUCLEOTIDE SEQUENCE</scope>
    <source>
        <strain evidence="9">BF9</strain>
    </source>
</reference>
<dbReference type="InterPro" id="IPR032816">
    <property type="entry name" value="VTT_dom"/>
</dbReference>
<dbReference type="GeneID" id="57365208"/>
<feature type="transmembrane region" description="Helical" evidence="7">
    <location>
        <begin position="26"/>
        <end position="47"/>
    </location>
</feature>
<dbReference type="GO" id="GO:0005886">
    <property type="term" value="C:plasma membrane"/>
    <property type="evidence" value="ECO:0007669"/>
    <property type="project" value="UniProtKB-SubCell"/>
</dbReference>
<dbReference type="PANTHER" id="PTHR30353:SF0">
    <property type="entry name" value="TRANSMEMBRANE PROTEIN"/>
    <property type="match status" value="1"/>
</dbReference>
<protein>
    <submittedName>
        <fullName evidence="9">VTT domain-containing protein</fullName>
    </submittedName>
</protein>
<evidence type="ECO:0000256" key="3">
    <source>
        <dbReference type="ARBA" id="ARBA00022475"/>
    </source>
</evidence>
<keyword evidence="5 7" id="KW-1133">Transmembrane helix</keyword>
<comment type="similarity">
    <text evidence="2 7">Belongs to the DedA family.</text>
</comment>